<gene>
    <name evidence="2" type="primary">phnG</name>
    <name evidence="2" type="ORF">F9B85_06030</name>
</gene>
<accession>A0A6I0EYH2</accession>
<feature type="coiled-coil region" evidence="1">
    <location>
        <begin position="103"/>
        <end position="132"/>
    </location>
</feature>
<evidence type="ECO:0000256" key="1">
    <source>
        <dbReference type="SAM" id="Coils"/>
    </source>
</evidence>
<evidence type="ECO:0000313" key="3">
    <source>
        <dbReference type="Proteomes" id="UP000468766"/>
    </source>
</evidence>
<organism evidence="2 3">
    <name type="scientific">Heliorestis acidaminivorans</name>
    <dbReference type="NCBI Taxonomy" id="553427"/>
    <lineage>
        <taxon>Bacteria</taxon>
        <taxon>Bacillati</taxon>
        <taxon>Bacillota</taxon>
        <taxon>Clostridia</taxon>
        <taxon>Eubacteriales</taxon>
        <taxon>Heliobacteriaceae</taxon>
        <taxon>Heliorestis</taxon>
    </lineage>
</organism>
<keyword evidence="3" id="KW-1185">Reference proteome</keyword>
<proteinExistence type="predicted"/>
<dbReference type="EMBL" id="WBXO01000003">
    <property type="protein sequence ID" value="KAB2953461.1"/>
    <property type="molecule type" value="Genomic_DNA"/>
</dbReference>
<dbReference type="NCBIfam" id="TIGR03293">
    <property type="entry name" value="PhnG_redo"/>
    <property type="match status" value="1"/>
</dbReference>
<keyword evidence="1" id="KW-0175">Coiled coil</keyword>
<reference evidence="2 3" key="1">
    <citation type="submission" date="2019-10" db="EMBL/GenBank/DDBJ databases">
        <title>Whole-genome sequence of the extremophile Heliorestis acidaminivorans DSM 24790.</title>
        <authorList>
            <person name="Kyndt J.A."/>
            <person name="Meyer T.E."/>
        </authorList>
    </citation>
    <scope>NUCLEOTIDE SEQUENCE [LARGE SCALE GENOMIC DNA]</scope>
    <source>
        <strain evidence="2 3">DSM 24790</strain>
    </source>
</reference>
<dbReference type="GO" id="GO:0016829">
    <property type="term" value="F:lyase activity"/>
    <property type="evidence" value="ECO:0007669"/>
    <property type="project" value="UniProtKB-KW"/>
</dbReference>
<sequence length="140" mass="16477">MQRKRRTTILVKGSMELARTLAEEILERYQVQIIQEPQQGLVMVKMRDQSQHTLFYIGEVLITECKVQIEDTIGLGIIQEQNPQKAYYLAIIDSAYNANLFETKAWEELLIREEKKNQELEEQERLQILKTKVDFTTMSL</sequence>
<comment type="caution">
    <text evidence="2">The sequence shown here is derived from an EMBL/GenBank/DDBJ whole genome shotgun (WGS) entry which is preliminary data.</text>
</comment>
<name>A0A6I0EYH2_9FIRM</name>
<keyword evidence="2" id="KW-0456">Lyase</keyword>
<evidence type="ECO:0000313" key="2">
    <source>
        <dbReference type="EMBL" id="KAB2953461.1"/>
    </source>
</evidence>
<dbReference type="AlphaFoldDB" id="A0A6I0EYH2"/>
<protein>
    <submittedName>
        <fullName evidence="2">Phosphonate C-P lyase system protein PhnG</fullName>
    </submittedName>
</protein>
<dbReference type="InterPro" id="IPR009609">
    <property type="entry name" value="Phosphonate_metab_PhnG"/>
</dbReference>
<dbReference type="Proteomes" id="UP000468766">
    <property type="component" value="Unassembled WGS sequence"/>
</dbReference>
<dbReference type="RefSeq" id="WP_151619480.1">
    <property type="nucleotide sequence ID" value="NZ_WBXO01000003.1"/>
</dbReference>
<dbReference type="Pfam" id="PF06754">
    <property type="entry name" value="PhnG"/>
    <property type="match status" value="1"/>
</dbReference>
<dbReference type="OrthoDB" id="3182891at2"/>
<dbReference type="GO" id="GO:0019634">
    <property type="term" value="P:organic phosphonate metabolic process"/>
    <property type="evidence" value="ECO:0007669"/>
    <property type="project" value="InterPro"/>
</dbReference>
<dbReference type="GO" id="GO:0015716">
    <property type="term" value="P:organic phosphonate transport"/>
    <property type="evidence" value="ECO:0007669"/>
    <property type="project" value="InterPro"/>
</dbReference>